<dbReference type="Pfam" id="PF13193">
    <property type="entry name" value="AMP-binding_C"/>
    <property type="match status" value="1"/>
</dbReference>
<evidence type="ECO:0000259" key="4">
    <source>
        <dbReference type="Pfam" id="PF13193"/>
    </source>
</evidence>
<dbReference type="Gene3D" id="3.40.50.980">
    <property type="match status" value="2"/>
</dbReference>
<protein>
    <submittedName>
        <fullName evidence="5">FadD7</fullName>
        <ecNumber evidence="5">6.2.1.3</ecNumber>
    </submittedName>
</protein>
<dbReference type="Gene3D" id="3.30.300.30">
    <property type="match status" value="1"/>
</dbReference>
<comment type="similarity">
    <text evidence="1">Belongs to the ATP-dependent AMP-binding enzyme family.</text>
</comment>
<name>C0QHH2_DESAH</name>
<evidence type="ECO:0000313" key="5">
    <source>
        <dbReference type="EMBL" id="ACN17831.1"/>
    </source>
</evidence>
<feature type="domain" description="AMP-binding enzyme C-terminal" evidence="4">
    <location>
        <begin position="491"/>
        <end position="565"/>
    </location>
</feature>
<keyword evidence="2 5" id="KW-0436">Ligase</keyword>
<dbReference type="PANTHER" id="PTHR24096">
    <property type="entry name" value="LONG-CHAIN-FATTY-ACID--COA LIGASE"/>
    <property type="match status" value="1"/>
</dbReference>
<dbReference type="InterPro" id="IPR025110">
    <property type="entry name" value="AMP-bd_C"/>
</dbReference>
<dbReference type="InterPro" id="IPR020845">
    <property type="entry name" value="AMP-binding_CS"/>
</dbReference>
<proteinExistence type="inferred from homology"/>
<dbReference type="SUPFAM" id="SSF56801">
    <property type="entry name" value="Acetyl-CoA synthetase-like"/>
    <property type="match status" value="1"/>
</dbReference>
<dbReference type="Pfam" id="PF00501">
    <property type="entry name" value="AMP-binding"/>
    <property type="match status" value="1"/>
</dbReference>
<dbReference type="eggNOG" id="COG0318">
    <property type="taxonomic scope" value="Bacteria"/>
</dbReference>
<reference evidence="5 6" key="1">
    <citation type="journal article" date="2009" name="Environ. Microbiol.">
        <title>Genome sequence of Desulfobacterium autotrophicum HRM2, a marine sulfate reducer oxidizing organic carbon completely to carbon dioxide.</title>
        <authorList>
            <person name="Strittmatter A.W."/>
            <person name="Liesegang H."/>
            <person name="Rabus R."/>
            <person name="Decker I."/>
            <person name="Amann J."/>
            <person name="Andres S."/>
            <person name="Henne A."/>
            <person name="Fricke W.F."/>
            <person name="Martinez-Arias R."/>
            <person name="Bartels D."/>
            <person name="Goesmann A."/>
            <person name="Krause L."/>
            <person name="Puehler A."/>
            <person name="Klenk H.P."/>
            <person name="Richter M."/>
            <person name="Schuler M."/>
            <person name="Gloeckner F.O."/>
            <person name="Meyerdierks A."/>
            <person name="Gottschalk G."/>
            <person name="Amann R."/>
        </authorList>
    </citation>
    <scope>NUCLEOTIDE SEQUENCE [LARGE SCALE GENOMIC DNA]</scope>
    <source>
        <strain evidence="6">ATCC 43914 / DSM 3382 / HRM2</strain>
    </source>
</reference>
<dbReference type="PROSITE" id="PS00455">
    <property type="entry name" value="AMP_BINDING"/>
    <property type="match status" value="1"/>
</dbReference>
<dbReference type="AlphaFoldDB" id="C0QHH2"/>
<dbReference type="STRING" id="177437.HRM2_47820"/>
<keyword evidence="6" id="KW-1185">Reference proteome</keyword>
<dbReference type="EMBL" id="CP001087">
    <property type="protein sequence ID" value="ACN17831.1"/>
    <property type="molecule type" value="Genomic_DNA"/>
</dbReference>
<dbReference type="PANTHER" id="PTHR24096:SF149">
    <property type="entry name" value="AMP-BINDING DOMAIN-CONTAINING PROTEIN-RELATED"/>
    <property type="match status" value="1"/>
</dbReference>
<dbReference type="GO" id="GO:0004467">
    <property type="term" value="F:long-chain fatty acid-CoA ligase activity"/>
    <property type="evidence" value="ECO:0007669"/>
    <property type="project" value="UniProtKB-EC"/>
</dbReference>
<dbReference type="InterPro" id="IPR000873">
    <property type="entry name" value="AMP-dep_synth/lig_dom"/>
</dbReference>
<feature type="domain" description="AMP-dependent synthetase/ligase" evidence="3">
    <location>
        <begin position="31"/>
        <end position="436"/>
    </location>
</feature>
<gene>
    <name evidence="5" type="primary">fadD7</name>
    <name evidence="5" type="ordered locus">HRM2_47820</name>
</gene>
<dbReference type="EC" id="6.2.1.3" evidence="5"/>
<sequence>MMDVPTWNTPFWPEGVAKTVPDYKFPLFKIFDDAAAKNPDNVFTIFNGGTRTYAQAKDTADRIANFLIKKGIKKGDKVALFLPNIPHFPEIFFGILKAGACCVNCNPIYTASELNHQLNDSESKMVFCMDHPEFYKNTVNAIKGTGVETVVVCNIKSYLPKLKGFLGSLLGKLPKADSHEPGHIMFDDMVAASSPNPPKISIDPENDTAVMLYTGGTTGVPKGAELTHTNFTYDVTALNEYGRYVHEPGKPAEKLRQNGFHTFLGVLPWYHSFGITCAMLSATLSGSKLVCIADPRAGKPPFTDVLKTVQTYKPTIMPAVPTIFVAFTNHRDIDKYDLTSIIGCFSGGAPLPPEVCKQFEDKTGATIFEGYGLTETTPVVSANPTNKKQRKIGSIGFPLPGTNVKIVDLATGETELAQGEDGELAVCGPQVMKGYWNRPDANDEVFRTIDGLRYFLTGDIAHIDEDGYILITDRKKDMIIVGGFNVYPRDVEDILYTHPSVELAAVVGIPDKRSGESVKAFVKLKPGETVTEDDMKEFCKQNMAGYKRPRSIEFRDEIPVSNVGKVLRRVLRDEEIKA</sequence>
<dbReference type="Gene3D" id="2.30.38.10">
    <property type="entry name" value="Luciferase, Domain 3"/>
    <property type="match status" value="1"/>
</dbReference>
<accession>C0QHH2</accession>
<dbReference type="InterPro" id="IPR045851">
    <property type="entry name" value="AMP-bd_C_sf"/>
</dbReference>
<evidence type="ECO:0000256" key="2">
    <source>
        <dbReference type="ARBA" id="ARBA00022598"/>
    </source>
</evidence>
<dbReference type="FunFam" id="3.30.300.30:FF:000008">
    <property type="entry name" value="2,3-dihydroxybenzoate-AMP ligase"/>
    <property type="match status" value="1"/>
</dbReference>
<dbReference type="RefSeq" id="WP_015906541.1">
    <property type="nucleotide sequence ID" value="NC_012108.1"/>
</dbReference>
<evidence type="ECO:0000256" key="1">
    <source>
        <dbReference type="ARBA" id="ARBA00006432"/>
    </source>
</evidence>
<evidence type="ECO:0000259" key="3">
    <source>
        <dbReference type="Pfam" id="PF00501"/>
    </source>
</evidence>
<dbReference type="KEGG" id="dat:HRM2_47820"/>
<organism evidence="5 6">
    <name type="scientific">Desulforapulum autotrophicum (strain ATCC 43914 / DSM 3382 / VKM B-1955 / HRM2)</name>
    <name type="common">Desulfobacterium autotrophicum</name>
    <dbReference type="NCBI Taxonomy" id="177437"/>
    <lineage>
        <taxon>Bacteria</taxon>
        <taxon>Pseudomonadati</taxon>
        <taxon>Thermodesulfobacteriota</taxon>
        <taxon>Desulfobacteria</taxon>
        <taxon>Desulfobacterales</taxon>
        <taxon>Desulfobacteraceae</taxon>
        <taxon>Desulforapulum</taxon>
    </lineage>
</organism>
<dbReference type="Proteomes" id="UP000000442">
    <property type="component" value="Chromosome"/>
</dbReference>
<dbReference type="HOGENOM" id="CLU_000022_59_7_7"/>
<evidence type="ECO:0000313" key="6">
    <source>
        <dbReference type="Proteomes" id="UP000000442"/>
    </source>
</evidence>
<dbReference type="CDD" id="cd05936">
    <property type="entry name" value="FC-FACS_FadD_like"/>
    <property type="match status" value="1"/>
</dbReference>